<evidence type="ECO:0000256" key="7">
    <source>
        <dbReference type="ARBA" id="ARBA00061234"/>
    </source>
</evidence>
<dbReference type="RefSeq" id="WP_167871509.1">
    <property type="nucleotide sequence ID" value="NZ_CP048852.1"/>
</dbReference>
<dbReference type="GO" id="GO:0009254">
    <property type="term" value="P:peptidoglycan turnover"/>
    <property type="evidence" value="ECO:0007669"/>
    <property type="project" value="TreeGrafter"/>
</dbReference>
<dbReference type="FunFam" id="1.10.8.1080:FF:000001">
    <property type="entry name" value="N-acetylmuramic acid 6-phosphate etherase"/>
    <property type="match status" value="1"/>
</dbReference>
<dbReference type="InterPro" id="IPR005488">
    <property type="entry name" value="Etherase_MurQ"/>
</dbReference>
<evidence type="ECO:0000256" key="4">
    <source>
        <dbReference type="ARBA" id="ARBA00051747"/>
    </source>
</evidence>
<comment type="pathway">
    <text evidence="5">Amino-sugar metabolism; 1,6-anhydro-N-acetylmuramate degradation.</text>
</comment>
<dbReference type="Gene3D" id="3.40.50.10490">
    <property type="entry name" value="Glucose-6-phosphate isomerase like protein, domain 1"/>
    <property type="match status" value="1"/>
</dbReference>
<comment type="miscellaneous">
    <text evidence="12">A lyase-type mechanism (elimination/hydration) is suggested for the cleavage of the lactyl ether bond of MurNAc 6-phosphate, with the formation of an alpha,beta-unsaturated aldehyde intermediate with (E)-stereochemistry, followed by the syn addition of water to give product.</text>
</comment>
<dbReference type="CDD" id="cd05007">
    <property type="entry name" value="SIS_Etherase"/>
    <property type="match status" value="1"/>
</dbReference>
<evidence type="ECO:0000256" key="2">
    <source>
        <dbReference type="ARBA" id="ARBA00023239"/>
    </source>
</evidence>
<dbReference type="NCBIfam" id="TIGR00274">
    <property type="entry name" value="N-acetylmuramic acid 6-phosphate etherase"/>
    <property type="match status" value="1"/>
</dbReference>
<evidence type="ECO:0000256" key="6">
    <source>
        <dbReference type="ARBA" id="ARBA00060672"/>
    </source>
</evidence>
<comment type="subunit">
    <text evidence="1 12">Homodimer.</text>
</comment>
<protein>
    <recommendedName>
        <fullName evidence="9 12">N-acetylmuramic acid 6-phosphate etherase</fullName>
        <shortName evidence="12">MurNAc-6-P etherase</shortName>
        <ecNumber evidence="8 12">4.2.1.126</ecNumber>
    </recommendedName>
    <alternativeName>
        <fullName evidence="11 12">N-acetylmuramic acid 6-phosphate hydrolase</fullName>
    </alternativeName>
    <alternativeName>
        <fullName evidence="10 12">N-acetylmuramic acid 6-phosphate lyase</fullName>
    </alternativeName>
</protein>
<dbReference type="GO" id="GO:0016803">
    <property type="term" value="F:ether hydrolase activity"/>
    <property type="evidence" value="ECO:0007669"/>
    <property type="project" value="TreeGrafter"/>
</dbReference>
<dbReference type="GO" id="GO:0097367">
    <property type="term" value="F:carbohydrate derivative binding"/>
    <property type="evidence" value="ECO:0007669"/>
    <property type="project" value="InterPro"/>
</dbReference>
<dbReference type="AlphaFoldDB" id="A0A6H0WGB8"/>
<dbReference type="GO" id="GO:0046348">
    <property type="term" value="P:amino sugar catabolic process"/>
    <property type="evidence" value="ECO:0007669"/>
    <property type="project" value="InterPro"/>
</dbReference>
<name>A0A6H0WGB8_9BACI</name>
<comment type="function">
    <text evidence="12">Specifically catalyzes the cleavage of the D-lactyl ether substituent of MurNAc 6-phosphate, producing GlcNAc 6-phosphate and D-lactate.</text>
</comment>
<accession>A0A6H0WGB8</accession>
<keyword evidence="3 12" id="KW-0119">Carbohydrate metabolism</keyword>
<dbReference type="InterPro" id="IPR040190">
    <property type="entry name" value="MURQ/GCKR"/>
</dbReference>
<feature type="active site" description="Proton donor" evidence="12">
    <location>
        <position position="89"/>
    </location>
</feature>
<keyword evidence="15" id="KW-1185">Reference proteome</keyword>
<evidence type="ECO:0000313" key="14">
    <source>
        <dbReference type="EMBL" id="QIW78537.1"/>
    </source>
</evidence>
<dbReference type="EC" id="4.2.1.126" evidence="8 12"/>
<evidence type="ECO:0000256" key="9">
    <source>
        <dbReference type="ARBA" id="ARBA00070061"/>
    </source>
</evidence>
<comment type="pathway">
    <text evidence="6">Cell wall biogenesis.</text>
</comment>
<dbReference type="Gene3D" id="1.10.8.1080">
    <property type="match status" value="1"/>
</dbReference>
<dbReference type="NCBIfam" id="NF003915">
    <property type="entry name" value="PRK05441.1"/>
    <property type="match status" value="1"/>
</dbReference>
<gene>
    <name evidence="12 14" type="primary">murQ</name>
    <name evidence="14" type="ORF">G4P54_01080</name>
</gene>
<dbReference type="Pfam" id="PF20741">
    <property type="entry name" value="GKRP-like_C"/>
    <property type="match status" value="1"/>
</dbReference>
<dbReference type="PROSITE" id="PS01272">
    <property type="entry name" value="GCKR"/>
    <property type="match status" value="1"/>
</dbReference>
<reference evidence="14 15" key="1">
    <citation type="submission" date="2020-02" db="EMBL/GenBank/DDBJ databases">
        <title>Genome sequencing, annotation and comparative genomic analysis of Bacillus tequilensis EA-CB0015, an effective biological control agent against Pseudocercospora fijiensis in banana plants.</title>
        <authorList>
            <person name="Cuellar-Gaviria T.Z."/>
            <person name="Ju K.-S."/>
            <person name="Villegas-Escobar V."/>
        </authorList>
    </citation>
    <scope>NUCLEOTIDE SEQUENCE [LARGE SCALE GENOMIC DNA]</scope>
    <source>
        <strain evidence="14 15">EA-CB0015</strain>
    </source>
</reference>
<dbReference type="GO" id="GO:0016835">
    <property type="term" value="F:carbon-oxygen lyase activity"/>
    <property type="evidence" value="ECO:0007669"/>
    <property type="project" value="UniProtKB-UniRule"/>
</dbReference>
<evidence type="ECO:0000256" key="1">
    <source>
        <dbReference type="ARBA" id="ARBA00011738"/>
    </source>
</evidence>
<dbReference type="PANTHER" id="PTHR10088">
    <property type="entry name" value="GLUCOKINASE REGULATORY PROTEIN"/>
    <property type="match status" value="1"/>
</dbReference>
<sequence length="306" mass="32898">MSESELLNLHHLTTESRNRQTAEIHKASTFGILQMINDEDQKVAAAVQRVLPDIKTAVDCAYDSFQNGGRLIYTGAGTSGRLGVMDAVECPPTYSVSPDQVIGIMAGGPKAFLQAAEGIEDSEEAGAKDLKNIQLTSNDTVIAIAASGRTPYAAGALTYARKVGAHTIALTCNENSAISKNADHRIEVVVGPEAITGSTRMKAATAHKMILNMISTTVMVKIGKVYENLMVDVNVSNKKLKERAISIIQSLTNASYDTARNTLEQANHHVKTAIVMLKTSTDQNQAKTLLDEANGFIDKAIENYHP</sequence>
<evidence type="ECO:0000256" key="11">
    <source>
        <dbReference type="ARBA" id="ARBA00084049"/>
    </source>
</evidence>
<dbReference type="KEGG" id="bteq:G4P54_01080"/>
<evidence type="ECO:0000256" key="10">
    <source>
        <dbReference type="ARBA" id="ARBA00077905"/>
    </source>
</evidence>
<dbReference type="InterPro" id="IPR001347">
    <property type="entry name" value="SIS_dom"/>
</dbReference>
<dbReference type="GO" id="GO:0097173">
    <property type="term" value="P:N-acetylmuramic acid catabolic process"/>
    <property type="evidence" value="ECO:0007669"/>
    <property type="project" value="UniProtKB-UniPathway"/>
</dbReference>
<comment type="catalytic activity">
    <reaction evidence="4 12">
        <text>N-acetyl-D-muramate 6-phosphate + H2O = N-acetyl-D-glucosamine 6-phosphate + (R)-lactate</text>
        <dbReference type="Rhea" id="RHEA:26410"/>
        <dbReference type="ChEBI" id="CHEBI:15377"/>
        <dbReference type="ChEBI" id="CHEBI:16004"/>
        <dbReference type="ChEBI" id="CHEBI:57513"/>
        <dbReference type="ChEBI" id="CHEBI:58722"/>
        <dbReference type="EC" id="4.2.1.126"/>
    </reaction>
</comment>
<dbReference type="SUPFAM" id="SSF53697">
    <property type="entry name" value="SIS domain"/>
    <property type="match status" value="1"/>
</dbReference>
<dbReference type="FunFam" id="3.40.50.10490:FF:000014">
    <property type="entry name" value="N-acetylmuramic acid 6-phosphate etherase"/>
    <property type="match status" value="1"/>
</dbReference>
<proteinExistence type="inferred from homology"/>
<dbReference type="HAMAP" id="MF_00068">
    <property type="entry name" value="MurQ"/>
    <property type="match status" value="1"/>
</dbReference>
<dbReference type="Proteomes" id="UP000501914">
    <property type="component" value="Chromosome"/>
</dbReference>
<comment type="similarity">
    <text evidence="7 12">Belongs to the GCKR-like family. MurNAc-6-P etherase subfamily.</text>
</comment>
<feature type="active site" evidence="12">
    <location>
        <position position="120"/>
    </location>
</feature>
<dbReference type="InterPro" id="IPR005486">
    <property type="entry name" value="Glucokinase_regulatory_CS"/>
</dbReference>
<comment type="pathway">
    <text evidence="12">Amino-sugar metabolism; N-acetylmuramate degradation.</text>
</comment>
<dbReference type="Pfam" id="PF22645">
    <property type="entry name" value="GKRP_SIS_N"/>
    <property type="match status" value="1"/>
</dbReference>
<evidence type="ECO:0000256" key="3">
    <source>
        <dbReference type="ARBA" id="ARBA00023277"/>
    </source>
</evidence>
<evidence type="ECO:0000256" key="12">
    <source>
        <dbReference type="HAMAP-Rule" id="MF_00068"/>
    </source>
</evidence>
<evidence type="ECO:0000259" key="13">
    <source>
        <dbReference type="PROSITE" id="PS51464"/>
    </source>
</evidence>
<organism evidence="14 15">
    <name type="scientific">Bacillus tequilensis</name>
    <dbReference type="NCBI Taxonomy" id="227866"/>
    <lineage>
        <taxon>Bacteria</taxon>
        <taxon>Bacillati</taxon>
        <taxon>Bacillota</taxon>
        <taxon>Bacilli</taxon>
        <taxon>Bacillales</taxon>
        <taxon>Bacillaceae</taxon>
        <taxon>Bacillus</taxon>
    </lineage>
</organism>
<dbReference type="UniPathway" id="UPA00342"/>
<evidence type="ECO:0000313" key="15">
    <source>
        <dbReference type="Proteomes" id="UP000501914"/>
    </source>
</evidence>
<dbReference type="PANTHER" id="PTHR10088:SF4">
    <property type="entry name" value="GLUCOKINASE REGULATORY PROTEIN"/>
    <property type="match status" value="1"/>
</dbReference>
<evidence type="ECO:0000256" key="8">
    <source>
        <dbReference type="ARBA" id="ARBA00067056"/>
    </source>
</evidence>
<evidence type="ECO:0000256" key="5">
    <source>
        <dbReference type="ARBA" id="ARBA00060595"/>
    </source>
</evidence>
<keyword evidence="2 12" id="KW-0456">Lyase</keyword>
<dbReference type="NCBIfam" id="NF009222">
    <property type="entry name" value="PRK12570.1"/>
    <property type="match status" value="1"/>
</dbReference>
<dbReference type="PROSITE" id="PS51464">
    <property type="entry name" value="SIS"/>
    <property type="match status" value="1"/>
</dbReference>
<dbReference type="InterPro" id="IPR046348">
    <property type="entry name" value="SIS_dom_sf"/>
</dbReference>
<feature type="domain" description="SIS" evidence="13">
    <location>
        <begin position="61"/>
        <end position="224"/>
    </location>
</feature>
<dbReference type="EMBL" id="CP048852">
    <property type="protein sequence ID" value="QIW78537.1"/>
    <property type="molecule type" value="Genomic_DNA"/>
</dbReference>